<dbReference type="Proteomes" id="UP000034883">
    <property type="component" value="Chromosome"/>
</dbReference>
<dbReference type="AlphaFoldDB" id="A0A0F6W414"/>
<feature type="region of interest" description="Disordered" evidence="1">
    <location>
        <begin position="47"/>
        <end position="67"/>
    </location>
</feature>
<organism evidence="2 3">
    <name type="scientific">Sandaracinus amylolyticus</name>
    <dbReference type="NCBI Taxonomy" id="927083"/>
    <lineage>
        <taxon>Bacteria</taxon>
        <taxon>Pseudomonadati</taxon>
        <taxon>Myxococcota</taxon>
        <taxon>Polyangia</taxon>
        <taxon>Polyangiales</taxon>
        <taxon>Sandaracinaceae</taxon>
        <taxon>Sandaracinus</taxon>
    </lineage>
</organism>
<dbReference type="KEGG" id="samy:DB32_004092"/>
<dbReference type="EMBL" id="CP011125">
    <property type="protein sequence ID" value="AKF06943.1"/>
    <property type="molecule type" value="Genomic_DNA"/>
</dbReference>
<keyword evidence="3" id="KW-1185">Reference proteome</keyword>
<sequence>MRPLNIWIPRVPFERTLDRARARDRFRSSFAHLRSESRRALIRSIETSTRSEVSQARGSTRRSVAIA</sequence>
<accession>A0A0F6W414</accession>
<reference evidence="2 3" key="1">
    <citation type="submission" date="2015-03" db="EMBL/GenBank/DDBJ databases">
        <title>Genome assembly of Sandaracinus amylolyticus DSM 53668.</title>
        <authorList>
            <person name="Sharma G."/>
            <person name="Subramanian S."/>
        </authorList>
    </citation>
    <scope>NUCLEOTIDE SEQUENCE [LARGE SCALE GENOMIC DNA]</scope>
    <source>
        <strain evidence="2 3">DSM 53668</strain>
    </source>
</reference>
<protein>
    <submittedName>
        <fullName evidence="2">Uncharacterized protein</fullName>
    </submittedName>
</protein>
<gene>
    <name evidence="2" type="ORF">DB32_004092</name>
</gene>
<proteinExistence type="predicted"/>
<evidence type="ECO:0000313" key="2">
    <source>
        <dbReference type="EMBL" id="AKF06943.1"/>
    </source>
</evidence>
<evidence type="ECO:0000313" key="3">
    <source>
        <dbReference type="Proteomes" id="UP000034883"/>
    </source>
</evidence>
<evidence type="ECO:0000256" key="1">
    <source>
        <dbReference type="SAM" id="MobiDB-lite"/>
    </source>
</evidence>
<name>A0A0F6W414_9BACT</name>